<name>A0A9Q0RJ43_ANAIG</name>
<dbReference type="OMA" id="VTWEARS"/>
<feature type="transmembrane region" description="Helical" evidence="5">
    <location>
        <begin position="183"/>
        <end position="203"/>
    </location>
</feature>
<proteinExistence type="predicted"/>
<evidence type="ECO:0000256" key="4">
    <source>
        <dbReference type="ARBA" id="ARBA00023136"/>
    </source>
</evidence>
<protein>
    <submittedName>
        <fullName evidence="6">Pq loop repeat family protein</fullName>
    </submittedName>
</protein>
<comment type="caution">
    <text evidence="6">The sequence shown here is derived from an EMBL/GenBank/DDBJ whole genome shotgun (WGS) entry which is preliminary data.</text>
</comment>
<evidence type="ECO:0000256" key="2">
    <source>
        <dbReference type="ARBA" id="ARBA00022692"/>
    </source>
</evidence>
<organism evidence="6 7">
    <name type="scientific">Anaeramoeba ignava</name>
    <name type="common">Anaerobic marine amoeba</name>
    <dbReference type="NCBI Taxonomy" id="1746090"/>
    <lineage>
        <taxon>Eukaryota</taxon>
        <taxon>Metamonada</taxon>
        <taxon>Anaeramoebidae</taxon>
        <taxon>Anaeramoeba</taxon>
    </lineage>
</organism>
<evidence type="ECO:0000256" key="5">
    <source>
        <dbReference type="SAM" id="Phobius"/>
    </source>
</evidence>
<dbReference type="Gene3D" id="1.20.1280.290">
    <property type="match status" value="1"/>
</dbReference>
<keyword evidence="7" id="KW-1185">Reference proteome</keyword>
<dbReference type="InterPro" id="IPR006603">
    <property type="entry name" value="PQ-loop_rpt"/>
</dbReference>
<keyword evidence="4 5" id="KW-0472">Membrane</keyword>
<dbReference type="GO" id="GO:0015184">
    <property type="term" value="F:L-cystine transmembrane transporter activity"/>
    <property type="evidence" value="ECO:0007669"/>
    <property type="project" value="TreeGrafter"/>
</dbReference>
<gene>
    <name evidence="6" type="ORF">M0811_03929</name>
</gene>
<dbReference type="EMBL" id="JAPDFW010000011">
    <property type="protein sequence ID" value="KAJ5080444.1"/>
    <property type="molecule type" value="Genomic_DNA"/>
</dbReference>
<comment type="subcellular location">
    <subcellularLocation>
        <location evidence="1">Membrane</location>
        <topology evidence="1">Multi-pass membrane protein</topology>
    </subcellularLocation>
</comment>
<dbReference type="InterPro" id="IPR005282">
    <property type="entry name" value="LC_transporter"/>
</dbReference>
<reference evidence="6" key="1">
    <citation type="submission" date="2022-10" db="EMBL/GenBank/DDBJ databases">
        <title>Novel sulphate-reducing endosymbionts in the free-living metamonad Anaeramoeba.</title>
        <authorList>
            <person name="Jerlstrom-Hultqvist J."/>
            <person name="Cepicka I."/>
            <person name="Gallot-Lavallee L."/>
            <person name="Salas-Leiva D."/>
            <person name="Curtis B.A."/>
            <person name="Zahonova K."/>
            <person name="Pipaliya S."/>
            <person name="Dacks J."/>
            <person name="Roger A.J."/>
        </authorList>
    </citation>
    <scope>NUCLEOTIDE SEQUENCE</scope>
    <source>
        <strain evidence="6">BMAN</strain>
    </source>
</reference>
<feature type="transmembrane region" description="Helical" evidence="5">
    <location>
        <begin position="101"/>
        <end position="119"/>
    </location>
</feature>
<feature type="transmembrane region" description="Helical" evidence="5">
    <location>
        <begin position="74"/>
        <end position="95"/>
    </location>
</feature>
<dbReference type="PANTHER" id="PTHR13131">
    <property type="entry name" value="CYSTINOSIN"/>
    <property type="match status" value="1"/>
</dbReference>
<dbReference type="AlphaFoldDB" id="A0A9Q0RJ43"/>
<evidence type="ECO:0000256" key="1">
    <source>
        <dbReference type="ARBA" id="ARBA00004141"/>
    </source>
</evidence>
<dbReference type="GO" id="GO:0005774">
    <property type="term" value="C:vacuolar membrane"/>
    <property type="evidence" value="ECO:0007669"/>
    <property type="project" value="TreeGrafter"/>
</dbReference>
<feature type="transmembrane region" description="Helical" evidence="5">
    <location>
        <begin position="51"/>
        <end position="67"/>
    </location>
</feature>
<dbReference type="PANTHER" id="PTHR13131:SF7">
    <property type="entry name" value="TRANSMEMBRANE PROTEIN"/>
    <property type="match status" value="1"/>
</dbReference>
<evidence type="ECO:0000313" key="7">
    <source>
        <dbReference type="Proteomes" id="UP001149090"/>
    </source>
</evidence>
<accession>A0A9Q0RJ43</accession>
<dbReference type="OrthoDB" id="8048523at2759"/>
<dbReference type="SMART" id="SM00679">
    <property type="entry name" value="CTNS"/>
    <property type="match status" value="2"/>
</dbReference>
<feature type="transmembrane region" description="Helical" evidence="5">
    <location>
        <begin position="160"/>
        <end position="177"/>
    </location>
</feature>
<feature type="transmembrane region" description="Helical" evidence="5">
    <location>
        <begin position="12"/>
        <end position="31"/>
    </location>
</feature>
<keyword evidence="3 5" id="KW-1133">Transmembrane helix</keyword>
<dbReference type="Pfam" id="PF04193">
    <property type="entry name" value="PQ-loop"/>
    <property type="match status" value="2"/>
</dbReference>
<keyword evidence="2 5" id="KW-0812">Transmembrane</keyword>
<evidence type="ECO:0000313" key="6">
    <source>
        <dbReference type="EMBL" id="KAJ5080444.1"/>
    </source>
</evidence>
<sequence length="223" mass="25508">MGSCSKFEFSLEGLACFSGLIASILFAFQYLPQTFLNYKNKSVKGFSTTGIIIKLIGSSFLLINSFLNEEAYPVVLYGLFNVIQHSTFMVQFSIYENKKEYLIWILFPIIPLSLGTIYPSSKSITNMIKPLSQVLSHFPQLLLSYKLKNTYGASIMSQHLNFFGGILGMFMVLIIPPSSNATYFVYFNSLFQSISFYSLAIYFNQWRFFDTENQEGILPRFLK</sequence>
<dbReference type="Proteomes" id="UP001149090">
    <property type="component" value="Unassembled WGS sequence"/>
</dbReference>
<evidence type="ECO:0000256" key="3">
    <source>
        <dbReference type="ARBA" id="ARBA00022989"/>
    </source>
</evidence>